<comment type="cofactor">
    <cofactor evidence="1">
        <name>a divalent metal cation</name>
        <dbReference type="ChEBI" id="CHEBI:60240"/>
    </cofactor>
</comment>
<dbReference type="Proteomes" id="UP000075809">
    <property type="component" value="Unassembled WGS sequence"/>
</dbReference>
<evidence type="ECO:0000256" key="2">
    <source>
        <dbReference type="ARBA" id="ARBA00022723"/>
    </source>
</evidence>
<dbReference type="EMBL" id="KQ982569">
    <property type="protein sequence ID" value="KYQ54697.1"/>
    <property type="molecule type" value="Genomic_DNA"/>
</dbReference>
<accession>A0A151X2M9</accession>
<name>A0A151X2M9_9HYME</name>
<evidence type="ECO:0000313" key="6">
    <source>
        <dbReference type="Proteomes" id="UP000075809"/>
    </source>
</evidence>
<feature type="compositionally biased region" description="Polar residues" evidence="3">
    <location>
        <begin position="1"/>
        <end position="23"/>
    </location>
</feature>
<dbReference type="STRING" id="64791.A0A151X2M9"/>
<sequence length="250" mass="28964">MENVINTSTSTKQENLSTSETDWNNSSLSTSNTSSSSEENDDIFFPLMKYLISGHELHDSGYIPSHSFGVKPIEAKLCFLVFLWHLANTEPLRTISDRFDISISSVFRVIQKPNVENARDYCNRKRYFSVNLQAVVDSNMKFTNTFLYIYCDQPGSLHDARVLRKSPLYNSANEDREVIFPNGKFIIEDSAYPSLQWLVPPFRDNGHLTPLETEFNFIHSERTFSMNKIFFRISRLTVCYKYNCSCMYLT</sequence>
<keyword evidence="6" id="KW-1185">Reference proteome</keyword>
<evidence type="ECO:0000256" key="3">
    <source>
        <dbReference type="SAM" id="MobiDB-lite"/>
    </source>
</evidence>
<dbReference type="GO" id="GO:0046872">
    <property type="term" value="F:metal ion binding"/>
    <property type="evidence" value="ECO:0007669"/>
    <property type="project" value="UniProtKB-KW"/>
</dbReference>
<dbReference type="InterPro" id="IPR027806">
    <property type="entry name" value="HARBI1_dom"/>
</dbReference>
<dbReference type="Pfam" id="PF13359">
    <property type="entry name" value="DDE_Tnp_4"/>
    <property type="match status" value="1"/>
</dbReference>
<feature type="compositionally biased region" description="Low complexity" evidence="3">
    <location>
        <begin position="24"/>
        <end position="37"/>
    </location>
</feature>
<feature type="domain" description="DDE Tnp4" evidence="4">
    <location>
        <begin position="110"/>
        <end position="235"/>
    </location>
</feature>
<feature type="region of interest" description="Disordered" evidence="3">
    <location>
        <begin position="1"/>
        <end position="39"/>
    </location>
</feature>
<evidence type="ECO:0000313" key="5">
    <source>
        <dbReference type="EMBL" id="KYQ54697.1"/>
    </source>
</evidence>
<proteinExistence type="predicted"/>
<evidence type="ECO:0000256" key="1">
    <source>
        <dbReference type="ARBA" id="ARBA00001968"/>
    </source>
</evidence>
<gene>
    <name evidence="5" type="ORF">ALC60_06431</name>
</gene>
<protein>
    <recommendedName>
        <fullName evidence="4">DDE Tnp4 domain-containing protein</fullName>
    </recommendedName>
</protein>
<organism evidence="5 6">
    <name type="scientific">Mycetomoellerius zeteki</name>
    <dbReference type="NCBI Taxonomy" id="64791"/>
    <lineage>
        <taxon>Eukaryota</taxon>
        <taxon>Metazoa</taxon>
        <taxon>Ecdysozoa</taxon>
        <taxon>Arthropoda</taxon>
        <taxon>Hexapoda</taxon>
        <taxon>Insecta</taxon>
        <taxon>Pterygota</taxon>
        <taxon>Neoptera</taxon>
        <taxon>Endopterygota</taxon>
        <taxon>Hymenoptera</taxon>
        <taxon>Apocrita</taxon>
        <taxon>Aculeata</taxon>
        <taxon>Formicoidea</taxon>
        <taxon>Formicidae</taxon>
        <taxon>Myrmicinae</taxon>
        <taxon>Mycetomoellerius</taxon>
    </lineage>
</organism>
<keyword evidence="2" id="KW-0479">Metal-binding</keyword>
<dbReference type="AlphaFoldDB" id="A0A151X2M9"/>
<evidence type="ECO:0000259" key="4">
    <source>
        <dbReference type="Pfam" id="PF13359"/>
    </source>
</evidence>
<reference evidence="5 6" key="1">
    <citation type="submission" date="2015-09" db="EMBL/GenBank/DDBJ databases">
        <title>Trachymyrmex zeteki WGS genome.</title>
        <authorList>
            <person name="Nygaard S."/>
            <person name="Hu H."/>
            <person name="Boomsma J."/>
            <person name="Zhang G."/>
        </authorList>
    </citation>
    <scope>NUCLEOTIDE SEQUENCE [LARGE SCALE GENOMIC DNA]</scope>
    <source>
        <strain evidence="5">Tzet28-1</strain>
        <tissue evidence="5">Whole body</tissue>
    </source>
</reference>